<proteinExistence type="predicted"/>
<reference evidence="2" key="1">
    <citation type="submission" date="2014-12" db="EMBL/GenBank/DDBJ databases">
        <title>Insight into the proteome of Arion vulgaris.</title>
        <authorList>
            <person name="Aradska J."/>
            <person name="Bulat T."/>
            <person name="Smidak R."/>
            <person name="Sarate P."/>
            <person name="Gangsoo J."/>
            <person name="Sialana F."/>
            <person name="Bilban M."/>
            <person name="Lubec G."/>
        </authorList>
    </citation>
    <scope>NUCLEOTIDE SEQUENCE</scope>
    <source>
        <tissue evidence="2">Skin</tissue>
    </source>
</reference>
<feature type="non-terminal residue" evidence="2">
    <location>
        <position position="1"/>
    </location>
</feature>
<name>A0A0B7C069_9EUPU</name>
<gene>
    <name evidence="2" type="primary">ORF219846</name>
</gene>
<accession>A0A0B7C069</accession>
<organism evidence="2">
    <name type="scientific">Arion vulgaris</name>
    <dbReference type="NCBI Taxonomy" id="1028688"/>
    <lineage>
        <taxon>Eukaryota</taxon>
        <taxon>Metazoa</taxon>
        <taxon>Spiralia</taxon>
        <taxon>Lophotrochozoa</taxon>
        <taxon>Mollusca</taxon>
        <taxon>Gastropoda</taxon>
        <taxon>Heterobranchia</taxon>
        <taxon>Euthyneura</taxon>
        <taxon>Panpulmonata</taxon>
        <taxon>Eupulmonata</taxon>
        <taxon>Stylommatophora</taxon>
        <taxon>Helicina</taxon>
        <taxon>Arionoidea</taxon>
        <taxon>Arionidae</taxon>
        <taxon>Arion</taxon>
    </lineage>
</organism>
<dbReference type="EMBL" id="HACG01051998">
    <property type="protein sequence ID" value="CEK98869.1"/>
    <property type="molecule type" value="Transcribed_RNA"/>
</dbReference>
<protein>
    <submittedName>
        <fullName evidence="2">Uncharacterized protein</fullName>
    </submittedName>
</protein>
<evidence type="ECO:0000256" key="1">
    <source>
        <dbReference type="SAM" id="MobiDB-lite"/>
    </source>
</evidence>
<dbReference type="AlphaFoldDB" id="A0A0B7C069"/>
<sequence>GRKVRQQEGKGESEIHLEGKHQQVHRQAKACQNVRQCKKPNNLVEHDYIRCGDGLVCACFKGLCKL</sequence>
<evidence type="ECO:0000313" key="2">
    <source>
        <dbReference type="EMBL" id="CEK98869.1"/>
    </source>
</evidence>
<feature type="region of interest" description="Disordered" evidence="1">
    <location>
        <begin position="1"/>
        <end position="21"/>
    </location>
</feature>
<feature type="non-terminal residue" evidence="2">
    <location>
        <position position="66"/>
    </location>
</feature>